<proteinExistence type="predicted"/>
<reference evidence="2" key="2">
    <citation type="journal article" date="2010" name="Stand. Genomic Sci.">
        <title>Complete genome sequence of Vulcanisaeta distributa type strain (IC-017T).</title>
        <authorList>
            <person name="Mavromatis K."/>
            <person name="Sikorski J."/>
            <person name="Pabst E."/>
            <person name="Teshima H."/>
            <person name="Lapidus A."/>
            <person name="Lucas S."/>
            <person name="Nolan M."/>
            <person name="Glavina Del Rio T."/>
            <person name="Cheng J."/>
            <person name="Bruce D."/>
            <person name="Goodwin L."/>
            <person name="Pitluck S."/>
            <person name="Liolios K."/>
            <person name="Ivanova N."/>
            <person name="Mikhailova N."/>
            <person name="Pati A."/>
            <person name="Chen A."/>
            <person name="Palaniappan K."/>
            <person name="Land M."/>
            <person name="Hauser L."/>
            <person name="Chang Y."/>
            <person name="Jeffries C."/>
            <person name="Rohde M."/>
            <person name="Spring S."/>
            <person name="Goker M."/>
            <person name="Wirth R."/>
            <person name="Woyke T."/>
            <person name="Bristow J."/>
            <person name="Eisen J."/>
            <person name="Markowitz V."/>
            <person name="Hugenholtz P."/>
            <person name="Klenk H."/>
            <person name="Kyrpides N."/>
        </authorList>
    </citation>
    <scope>NUCLEOTIDE SEQUENCE [LARGE SCALE GENOMIC DNA]</scope>
    <source>
        <strain evidence="2">DSM 14429 / JCM 11212 / NBRC 100878 / IC-017</strain>
    </source>
</reference>
<dbReference type="eggNOG" id="arCOG13861">
    <property type="taxonomic scope" value="Archaea"/>
</dbReference>
<reference evidence="1 2" key="1">
    <citation type="journal article" date="2010" name="Stand. Genomic Sci.">
        <title>Complete genome sequence of Vulcanisaeta distributa type strain (IC-017).</title>
        <authorList>
            <person name="Mavromatis K."/>
            <person name="Sikorski J."/>
            <person name="Pabst E."/>
            <person name="Teshima H."/>
            <person name="Lapidus A."/>
            <person name="Lucas S."/>
            <person name="Nolan M."/>
            <person name="Glavina Del Rio T."/>
            <person name="Cheng J.F."/>
            <person name="Bruce D."/>
            <person name="Goodwin L."/>
            <person name="Pitluck S."/>
            <person name="Liolios K."/>
            <person name="Ivanova N."/>
            <person name="Mikhailova N."/>
            <person name="Pati A."/>
            <person name="Chen A."/>
            <person name="Palaniappan K."/>
            <person name="Land M."/>
            <person name="Hauser L."/>
            <person name="Chang Y.J."/>
            <person name="Jeffries C.D."/>
            <person name="Rohde M."/>
            <person name="Spring S."/>
            <person name="Goker M."/>
            <person name="Wirth R."/>
            <person name="Woyke T."/>
            <person name="Bristow J."/>
            <person name="Eisen J.A."/>
            <person name="Markowitz V."/>
            <person name="Hugenholtz P."/>
            <person name="Klenk H.P."/>
            <person name="Kyrpides N.C."/>
        </authorList>
    </citation>
    <scope>NUCLEOTIDE SEQUENCE [LARGE SCALE GENOMIC DNA]</scope>
    <source>
        <strain evidence="2">DSM 14429 / JCM 11212 / NBRC 100878 / IC-017</strain>
    </source>
</reference>
<dbReference type="GeneID" id="9752417"/>
<gene>
    <name evidence="1" type="ordered locus">Vdis_1481</name>
</gene>
<dbReference type="RefSeq" id="WP_013336592.1">
    <property type="nucleotide sequence ID" value="NC_014537.1"/>
</dbReference>
<dbReference type="KEGG" id="vdi:Vdis_1481"/>
<accession>E1QT00</accession>
<dbReference type="STRING" id="572478.Vdis_1481"/>
<dbReference type="HOGENOM" id="CLU_1754813_0_0_2"/>
<dbReference type="Proteomes" id="UP000006681">
    <property type="component" value="Chromosome"/>
</dbReference>
<dbReference type="OrthoDB" id="27966at2157"/>
<keyword evidence="2" id="KW-1185">Reference proteome</keyword>
<sequence length="148" mass="16516">MEVTRVIKVQSNCRECLDLIVKALSMFNGILLMKFFGNDLVITYDTNNINFSDIAQSILSLGVGLILRKVIMNASIRGNINFEELELTISRSVDGIVSLFYDQATSRLSIIMHPDTDINTVINNLVNMGITINEVTTDELTQVLMARS</sequence>
<dbReference type="AlphaFoldDB" id="E1QT00"/>
<organism evidence="1 2">
    <name type="scientific">Vulcanisaeta distributa (strain DSM 14429 / JCM 11212 / NBRC 100878 / IC-017)</name>
    <dbReference type="NCBI Taxonomy" id="572478"/>
    <lineage>
        <taxon>Archaea</taxon>
        <taxon>Thermoproteota</taxon>
        <taxon>Thermoprotei</taxon>
        <taxon>Thermoproteales</taxon>
        <taxon>Thermoproteaceae</taxon>
        <taxon>Vulcanisaeta</taxon>
    </lineage>
</organism>
<protein>
    <submittedName>
        <fullName evidence="1">Uncharacterized protein</fullName>
    </submittedName>
</protein>
<name>E1QT00_VULDI</name>
<evidence type="ECO:0000313" key="1">
    <source>
        <dbReference type="EMBL" id="ADN50867.1"/>
    </source>
</evidence>
<dbReference type="EMBL" id="CP002100">
    <property type="protein sequence ID" value="ADN50867.1"/>
    <property type="molecule type" value="Genomic_DNA"/>
</dbReference>
<evidence type="ECO:0000313" key="2">
    <source>
        <dbReference type="Proteomes" id="UP000006681"/>
    </source>
</evidence>